<evidence type="ECO:0000313" key="2">
    <source>
        <dbReference type="Proteomes" id="UP001630127"/>
    </source>
</evidence>
<evidence type="ECO:0000313" key="1">
    <source>
        <dbReference type="EMBL" id="KAL3534617.1"/>
    </source>
</evidence>
<proteinExistence type="predicted"/>
<accession>A0ABD3ATT1</accession>
<organism evidence="1 2">
    <name type="scientific">Cinchona calisaya</name>
    <dbReference type="NCBI Taxonomy" id="153742"/>
    <lineage>
        <taxon>Eukaryota</taxon>
        <taxon>Viridiplantae</taxon>
        <taxon>Streptophyta</taxon>
        <taxon>Embryophyta</taxon>
        <taxon>Tracheophyta</taxon>
        <taxon>Spermatophyta</taxon>
        <taxon>Magnoliopsida</taxon>
        <taxon>eudicotyledons</taxon>
        <taxon>Gunneridae</taxon>
        <taxon>Pentapetalae</taxon>
        <taxon>asterids</taxon>
        <taxon>lamiids</taxon>
        <taxon>Gentianales</taxon>
        <taxon>Rubiaceae</taxon>
        <taxon>Cinchonoideae</taxon>
        <taxon>Cinchoneae</taxon>
        <taxon>Cinchona</taxon>
    </lineage>
</organism>
<gene>
    <name evidence="1" type="ORF">ACH5RR_003078</name>
</gene>
<name>A0ABD3ATT1_9GENT</name>
<dbReference type="Proteomes" id="UP001630127">
    <property type="component" value="Unassembled WGS sequence"/>
</dbReference>
<protein>
    <submittedName>
        <fullName evidence="1">Uncharacterized protein</fullName>
    </submittedName>
</protein>
<dbReference type="AlphaFoldDB" id="A0ABD3ATT1"/>
<sequence>MPFPYDRETSSIAPYVLPAMKNIYDSISANEQNGALLLVSLYKYQNVFNANLASLYWALEKVDASDLEIGRLDGHQKVVNEERCLSMLRCSTQIWLSMSESEPRRDPGNPLKLTYIACLMRTK</sequence>
<reference evidence="1 2" key="1">
    <citation type="submission" date="2024-11" db="EMBL/GenBank/DDBJ databases">
        <title>A near-complete genome assembly of Cinchona calisaya.</title>
        <authorList>
            <person name="Lian D.C."/>
            <person name="Zhao X.W."/>
            <person name="Wei L."/>
        </authorList>
    </citation>
    <scope>NUCLEOTIDE SEQUENCE [LARGE SCALE GENOMIC DNA]</scope>
    <source>
        <tissue evidence="1">Nenye</tissue>
    </source>
</reference>
<dbReference type="EMBL" id="JBJUIK010000002">
    <property type="protein sequence ID" value="KAL3534617.1"/>
    <property type="molecule type" value="Genomic_DNA"/>
</dbReference>
<comment type="caution">
    <text evidence="1">The sequence shown here is derived from an EMBL/GenBank/DDBJ whole genome shotgun (WGS) entry which is preliminary data.</text>
</comment>
<keyword evidence="2" id="KW-1185">Reference proteome</keyword>